<proteinExistence type="predicted"/>
<evidence type="ECO:0000256" key="7">
    <source>
        <dbReference type="ARBA" id="ARBA00022737"/>
    </source>
</evidence>
<feature type="compositionally biased region" description="Acidic residues" evidence="14">
    <location>
        <begin position="464"/>
        <end position="474"/>
    </location>
</feature>
<feature type="compositionally biased region" description="Polar residues" evidence="14">
    <location>
        <begin position="1272"/>
        <end position="1282"/>
    </location>
</feature>
<feature type="region of interest" description="Disordered" evidence="14">
    <location>
        <begin position="623"/>
        <end position="644"/>
    </location>
</feature>
<evidence type="ECO:0000256" key="12">
    <source>
        <dbReference type="ARBA" id="ARBA00023242"/>
    </source>
</evidence>
<feature type="compositionally biased region" description="Polar residues" evidence="14">
    <location>
        <begin position="1315"/>
        <end position="1329"/>
    </location>
</feature>
<comment type="caution">
    <text evidence="17">The sequence shown here is derived from an EMBL/GenBank/DDBJ whole genome shotgun (WGS) entry which is preliminary data.</text>
</comment>
<dbReference type="OrthoDB" id="342264at2759"/>
<keyword evidence="10" id="KW-0007">Acetylation</keyword>
<feature type="domain" description="BRCT" evidence="16">
    <location>
        <begin position="1331"/>
        <end position="1409"/>
    </location>
</feature>
<feature type="compositionally biased region" description="Basic residues" evidence="14">
    <location>
        <begin position="1073"/>
        <end position="1083"/>
    </location>
</feature>
<dbReference type="Pfam" id="PF00498">
    <property type="entry name" value="FHA"/>
    <property type="match status" value="1"/>
</dbReference>
<keyword evidence="9" id="KW-0832">Ubl conjugation</keyword>
<evidence type="ECO:0000256" key="11">
    <source>
        <dbReference type="ARBA" id="ARBA00023204"/>
    </source>
</evidence>
<keyword evidence="8" id="KW-0227">DNA damage</keyword>
<dbReference type="STRING" id="50429.A0A2B4S509"/>
<feature type="compositionally biased region" description="Acidic residues" evidence="14">
    <location>
        <begin position="206"/>
        <end position="221"/>
    </location>
</feature>
<dbReference type="Pfam" id="PF16770">
    <property type="entry name" value="RTT107_BRCT_5"/>
    <property type="match status" value="1"/>
</dbReference>
<protein>
    <recommendedName>
        <fullName evidence="3">Mediator of DNA damage checkpoint protein 1</fullName>
    </recommendedName>
</protein>
<keyword evidence="12" id="KW-0539">Nucleus</keyword>
<evidence type="ECO:0000259" key="16">
    <source>
        <dbReference type="PROSITE" id="PS50172"/>
    </source>
</evidence>
<keyword evidence="7" id="KW-0677">Repeat</keyword>
<evidence type="ECO:0000256" key="1">
    <source>
        <dbReference type="ARBA" id="ARBA00004123"/>
    </source>
</evidence>
<dbReference type="Proteomes" id="UP000225706">
    <property type="component" value="Unassembled WGS sequence"/>
</dbReference>
<keyword evidence="13" id="KW-0131">Cell cycle</keyword>
<gene>
    <name evidence="17" type="primary">MDC1</name>
    <name evidence="17" type="ORF">AWC38_SpisGene11289</name>
</gene>
<keyword evidence="18" id="KW-1185">Reference proteome</keyword>
<reference evidence="18" key="1">
    <citation type="journal article" date="2017" name="bioRxiv">
        <title>Comparative analysis of the genomes of Stylophora pistillata and Acropora digitifera provides evidence for extensive differences between species of corals.</title>
        <authorList>
            <person name="Voolstra C.R."/>
            <person name="Li Y."/>
            <person name="Liew Y.J."/>
            <person name="Baumgarten S."/>
            <person name="Zoccola D."/>
            <person name="Flot J.-F."/>
            <person name="Tambutte S."/>
            <person name="Allemand D."/>
            <person name="Aranda M."/>
        </authorList>
    </citation>
    <scope>NUCLEOTIDE SEQUENCE [LARGE SCALE GENOMIC DNA]</scope>
</reference>
<feature type="compositionally biased region" description="Polar residues" evidence="14">
    <location>
        <begin position="1204"/>
        <end position="1229"/>
    </location>
</feature>
<feature type="compositionally biased region" description="Low complexity" evidence="14">
    <location>
        <begin position="1154"/>
        <end position="1180"/>
    </location>
</feature>
<dbReference type="PANTHER" id="PTHR23196">
    <property type="entry name" value="PAX TRANSCRIPTION ACTIVATION DOMAIN INTERACTING PROTEIN"/>
    <property type="match status" value="1"/>
</dbReference>
<dbReference type="PROSITE" id="PS50006">
    <property type="entry name" value="FHA_DOMAIN"/>
    <property type="match status" value="1"/>
</dbReference>
<dbReference type="SMART" id="SM00292">
    <property type="entry name" value="BRCT"/>
    <property type="match status" value="2"/>
</dbReference>
<evidence type="ECO:0000313" key="17">
    <source>
        <dbReference type="EMBL" id="PFX24133.1"/>
    </source>
</evidence>
<dbReference type="GO" id="GO:0005634">
    <property type="term" value="C:nucleus"/>
    <property type="evidence" value="ECO:0007669"/>
    <property type="project" value="UniProtKB-SubCell"/>
</dbReference>
<feature type="compositionally biased region" description="Basic residues" evidence="14">
    <location>
        <begin position="882"/>
        <end position="892"/>
    </location>
</feature>
<dbReference type="Gene3D" id="3.40.50.10190">
    <property type="entry name" value="BRCT domain"/>
    <property type="match status" value="2"/>
</dbReference>
<accession>A0A2B4S509</accession>
<keyword evidence="4" id="KW-0158">Chromosome</keyword>
<evidence type="ECO:0000256" key="13">
    <source>
        <dbReference type="ARBA" id="ARBA00023306"/>
    </source>
</evidence>
<keyword evidence="6" id="KW-0597">Phosphoprotein</keyword>
<evidence type="ECO:0000256" key="4">
    <source>
        <dbReference type="ARBA" id="ARBA00022454"/>
    </source>
</evidence>
<keyword evidence="11" id="KW-0234">DNA repair</keyword>
<dbReference type="PANTHER" id="PTHR23196:SF34">
    <property type="entry name" value="MEDIATOR OF DNA DAMAGE CHECKPOINT PROTEIN 1"/>
    <property type="match status" value="1"/>
</dbReference>
<organism evidence="17 18">
    <name type="scientific">Stylophora pistillata</name>
    <name type="common">Smooth cauliflower coral</name>
    <dbReference type="NCBI Taxonomy" id="50429"/>
    <lineage>
        <taxon>Eukaryota</taxon>
        <taxon>Metazoa</taxon>
        <taxon>Cnidaria</taxon>
        <taxon>Anthozoa</taxon>
        <taxon>Hexacorallia</taxon>
        <taxon>Scleractinia</taxon>
        <taxon>Astrocoeniina</taxon>
        <taxon>Pocilloporidae</taxon>
        <taxon>Stylophora</taxon>
    </lineage>
</organism>
<evidence type="ECO:0000256" key="9">
    <source>
        <dbReference type="ARBA" id="ARBA00022843"/>
    </source>
</evidence>
<feature type="compositionally biased region" description="Polar residues" evidence="14">
    <location>
        <begin position="926"/>
        <end position="946"/>
    </location>
</feature>
<feature type="region of interest" description="Disordered" evidence="14">
    <location>
        <begin position="179"/>
        <end position="225"/>
    </location>
</feature>
<evidence type="ECO:0000256" key="10">
    <source>
        <dbReference type="ARBA" id="ARBA00022990"/>
    </source>
</evidence>
<feature type="compositionally biased region" description="Low complexity" evidence="14">
    <location>
        <begin position="306"/>
        <end position="316"/>
    </location>
</feature>
<dbReference type="Gene3D" id="2.60.200.20">
    <property type="match status" value="1"/>
</dbReference>
<feature type="domain" description="FHA" evidence="15">
    <location>
        <begin position="55"/>
        <end position="104"/>
    </location>
</feature>
<evidence type="ECO:0000256" key="3">
    <source>
        <dbReference type="ARBA" id="ARBA00015014"/>
    </source>
</evidence>
<evidence type="ECO:0000256" key="14">
    <source>
        <dbReference type="SAM" id="MobiDB-lite"/>
    </source>
</evidence>
<comment type="subcellular location">
    <subcellularLocation>
        <location evidence="2">Chromosome</location>
    </subcellularLocation>
    <subcellularLocation>
        <location evidence="1">Nucleus</location>
    </subcellularLocation>
</comment>
<evidence type="ECO:0000256" key="6">
    <source>
        <dbReference type="ARBA" id="ARBA00022553"/>
    </source>
</evidence>
<evidence type="ECO:0000259" key="15">
    <source>
        <dbReference type="PROSITE" id="PS50006"/>
    </source>
</evidence>
<feature type="compositionally biased region" description="Polar residues" evidence="14">
    <location>
        <begin position="1527"/>
        <end position="1538"/>
    </location>
</feature>
<dbReference type="GO" id="GO:0005694">
    <property type="term" value="C:chromosome"/>
    <property type="evidence" value="ECO:0007669"/>
    <property type="project" value="UniProtKB-SubCell"/>
</dbReference>
<dbReference type="CDD" id="cd22665">
    <property type="entry name" value="FHA_MDC1"/>
    <property type="match status" value="1"/>
</dbReference>
<dbReference type="InterPro" id="IPR051579">
    <property type="entry name" value="DDR_Transcriptional_Reg"/>
</dbReference>
<evidence type="ECO:0000256" key="2">
    <source>
        <dbReference type="ARBA" id="ARBA00004286"/>
    </source>
</evidence>
<dbReference type="InterPro" id="IPR008984">
    <property type="entry name" value="SMAD_FHA_dom_sf"/>
</dbReference>
<dbReference type="SUPFAM" id="SSF49879">
    <property type="entry name" value="SMAD/FHA domain"/>
    <property type="match status" value="1"/>
</dbReference>
<feature type="region of interest" description="Disordered" evidence="14">
    <location>
        <begin position="667"/>
        <end position="690"/>
    </location>
</feature>
<feature type="region of interest" description="Disordered" evidence="14">
    <location>
        <begin position="1525"/>
        <end position="1570"/>
    </location>
</feature>
<feature type="region of interest" description="Disordered" evidence="14">
    <location>
        <begin position="706"/>
        <end position="737"/>
    </location>
</feature>
<keyword evidence="5" id="KW-1017">Isopeptide bond</keyword>
<dbReference type="Pfam" id="PF16589">
    <property type="entry name" value="BRCT_2"/>
    <property type="match status" value="1"/>
</dbReference>
<sequence length="1570" mass="169505">MDFDQTQVIDDFGVEEEVSEEENNGRSKKIEVAHLKVFSQQGFKESVFPVFKGDNFIGRDGKCNITIPIKALSKKHACIEVQRDLHLLYDCKSKNRTRKGKSLLKPMVRYELKHGDMLTFGDVTCQYLVGMEEEEEDGDETGSETGSESMLMDVNVDEELKKTDKSIVSEDVSLSSTIDEHVKGAIPRESLLQATPGHKTKKPSKDDEDAYAADTDSDTDEERPLVTTAVPTIMFSSEDEKEIPNDQRASSELLSVPIKQDTSMEGQTLAFGLGSPTNVFLSRDSTGSSGSHSAQTGSIPPTLKISSESDSLSDVSPFRHPGARGSVTQPPCGPTLLYGSESDDGSPIKRPRHPTVRVADKGPSCEPTLLYGSESDGSPKKKPRLPMASNEPTLLYESDSDESNDKAAKRLRALGDSHQGNQDQTLLYSDISEGKLPSIPGKSSADGENKDSTDGSTKERPNTEEEMGVVEDTDATLPYCRAEMSSTDDEGESEGVRTAKRTSVDETPAPILRTLACNTKEIEEDLTDDEQHNRDADDYGADVATQAYAVQSDSELEIESVSTRDEAVARDLNQVANPSDLEATQAYCIEEGEDSDSSDSQPLPIGIAKTAATDDIQATLAYGIGEPERVSDSERVDNNDGDHKRGQAQALVYDDLQATLAYVIGGGDDEEGCTETDGEQPSDLDAGVSRGDDVQATTAYGLEATQAYGAEEIDEEETAVKNRDDIGGYQGRGTGPDANAATLAYDFGSTQPYCGNDNGATEDDKGDNAFEEHITKMENLATLAYGLEETQAYAFDNNDSESSHNDMIEATQAYGIDGPSAEETGPLAQLYAASTVQGGVTGIDENKNGVSAVSEVDISKPSSSSAVDVVDDSQDREDVMPRRSRSTRGRKKPVIEDSQEVGSAENYAVSVVEISNNDKREETKVESTPGSILNRNGKNSRVTLSSRKGRRGAMRVTIDSGMPDEDEGKETLSRGGQSGTKETNASESQDKETSKVPASTGRKRRRQAGKGKFIEEMEGTTIRKSRRGQKGKGAQMEATFLPETPPMPSTDTTAKEIRESPPDSSAEAVPTRGKGKGRGKGRGRKNEQLVEESVARESIGSEISTISNEPEPPETVSTPARGKGRGKGRGIKAQPKIGMDHELEASASTSPQKTSESIGSEISTISSEPEPPETVSTPARGKGRGKGRGIKAQPKIGMDHESGASANTSPQTETPTVNVNELQPSESPASVSTSKRKSRGRKRIQPTAAESEALVSSEGTEYSETIADSEESSTAGSSQQSCRVRPRKQQPEDSESVEMVETPAKRGRRGKEPSVNRSPSLQRGRSSTENSPRIIFTGLYDKQGEKVVISLGGQLVDNIHNCTHLVTDKVRRTVKFLCGLAGGQIIVLPSWLEACKKAKSFVDTSPFLVKDKDAEKQYNFDLQRSHEVALTKGLLEGYKVHVTKKVKPEPSQMKDIIQSAKGEFLTSMPRSKEDRVFVISCNDDRSVCRKPMEAGIPVVSAEVLLTGVLQQELNLEEYKLFAEEMSDTTQETSSLSGQNKRRNETSEGGGATSSSSTPGAKNSGSKRRKR</sequence>
<dbReference type="EMBL" id="LSMT01000185">
    <property type="protein sequence ID" value="PFX24133.1"/>
    <property type="molecule type" value="Genomic_DNA"/>
</dbReference>
<evidence type="ECO:0000313" key="18">
    <source>
        <dbReference type="Proteomes" id="UP000225706"/>
    </source>
</evidence>
<dbReference type="InterPro" id="IPR001357">
    <property type="entry name" value="BRCT_dom"/>
</dbReference>
<feature type="compositionally biased region" description="Low complexity" evidence="14">
    <location>
        <begin position="282"/>
        <end position="298"/>
    </location>
</feature>
<evidence type="ECO:0000256" key="8">
    <source>
        <dbReference type="ARBA" id="ARBA00022763"/>
    </source>
</evidence>
<feature type="compositionally biased region" description="Low complexity" evidence="14">
    <location>
        <begin position="859"/>
        <end position="868"/>
    </location>
</feature>
<name>A0A2B4S509_STYPI</name>
<feature type="compositionally biased region" description="Acidic residues" evidence="14">
    <location>
        <begin position="667"/>
        <end position="682"/>
    </location>
</feature>
<dbReference type="SUPFAM" id="SSF52113">
    <property type="entry name" value="BRCT domain"/>
    <property type="match status" value="1"/>
</dbReference>
<dbReference type="InterPro" id="IPR000253">
    <property type="entry name" value="FHA_dom"/>
</dbReference>
<dbReference type="GO" id="GO:0006281">
    <property type="term" value="P:DNA repair"/>
    <property type="evidence" value="ECO:0007669"/>
    <property type="project" value="UniProtKB-KW"/>
</dbReference>
<feature type="region of interest" description="Disordered" evidence="14">
    <location>
        <begin position="282"/>
        <end position="509"/>
    </location>
</feature>
<dbReference type="CDD" id="cd18441">
    <property type="entry name" value="BRCT_MDC1_rpt2"/>
    <property type="match status" value="1"/>
</dbReference>
<feature type="region of interest" description="Disordered" evidence="14">
    <location>
        <begin position="852"/>
        <end position="1329"/>
    </location>
</feature>
<dbReference type="CDD" id="cd17744">
    <property type="entry name" value="BRCT_MDC1_rpt1"/>
    <property type="match status" value="1"/>
</dbReference>
<dbReference type="InterPro" id="IPR036420">
    <property type="entry name" value="BRCT_dom_sf"/>
</dbReference>
<evidence type="ECO:0000256" key="5">
    <source>
        <dbReference type="ARBA" id="ARBA00022499"/>
    </source>
</evidence>
<feature type="compositionally biased region" description="Basic and acidic residues" evidence="14">
    <location>
        <begin position="445"/>
        <end position="463"/>
    </location>
</feature>
<feature type="compositionally biased region" description="Basic and acidic residues" evidence="14">
    <location>
        <begin position="626"/>
        <end position="644"/>
    </location>
</feature>
<dbReference type="PROSITE" id="PS50172">
    <property type="entry name" value="BRCT"/>
    <property type="match status" value="1"/>
</dbReference>
<feature type="compositionally biased region" description="Polar residues" evidence="14">
    <location>
        <begin position="418"/>
        <end position="427"/>
    </location>
</feature>
<feature type="compositionally biased region" description="Basic and acidic residues" evidence="14">
    <location>
        <begin position="916"/>
        <end position="925"/>
    </location>
</feature>
<feature type="compositionally biased region" description="Basic residues" evidence="14">
    <location>
        <begin position="1234"/>
        <end position="1244"/>
    </location>
</feature>